<comment type="caution">
    <text evidence="4">The sequence shown here is derived from an EMBL/GenBank/DDBJ whole genome shotgun (WGS) entry which is preliminary data.</text>
</comment>
<dbReference type="Pfam" id="PF00561">
    <property type="entry name" value="Abhydrolase_1"/>
    <property type="match status" value="1"/>
</dbReference>
<reference evidence="4 5" key="1">
    <citation type="journal article" date="2024" name="IMA Fungus">
        <title>IMA Genome - F19 : A genome assembly and annotation guide to empower mycologists, including annotated draft genome sequences of Ceratocystis pirilliformis, Diaporthe australafricana, Fusarium ophioides, Paecilomyces lecythidis, and Sporothrix stenoceras.</title>
        <authorList>
            <person name="Aylward J."/>
            <person name="Wilson A.M."/>
            <person name="Visagie C.M."/>
            <person name="Spraker J."/>
            <person name="Barnes I."/>
            <person name="Buitendag C."/>
            <person name="Ceriani C."/>
            <person name="Del Mar Angel L."/>
            <person name="du Plessis D."/>
            <person name="Fuchs T."/>
            <person name="Gasser K."/>
            <person name="Kramer D."/>
            <person name="Li W."/>
            <person name="Munsamy K."/>
            <person name="Piso A."/>
            <person name="Price J.L."/>
            <person name="Sonnekus B."/>
            <person name="Thomas C."/>
            <person name="van der Nest A."/>
            <person name="van Dijk A."/>
            <person name="van Heerden A."/>
            <person name="van Vuuren N."/>
            <person name="Yilmaz N."/>
            <person name="Duong T.A."/>
            <person name="van der Merwe N.A."/>
            <person name="Wingfield M.J."/>
            <person name="Wingfield B.D."/>
        </authorList>
    </citation>
    <scope>NUCLEOTIDE SEQUENCE [LARGE SCALE GENOMIC DNA]</scope>
    <source>
        <strain evidence="4 5">CMW 18300</strain>
    </source>
</reference>
<evidence type="ECO:0000256" key="1">
    <source>
        <dbReference type="ARBA" id="ARBA00022801"/>
    </source>
</evidence>
<dbReference type="PANTHER" id="PTHR43329">
    <property type="entry name" value="EPOXIDE HYDROLASE"/>
    <property type="match status" value="1"/>
</dbReference>
<organism evidence="4 5">
    <name type="scientific">Diaporthe australafricana</name>
    <dbReference type="NCBI Taxonomy" id="127596"/>
    <lineage>
        <taxon>Eukaryota</taxon>
        <taxon>Fungi</taxon>
        <taxon>Dikarya</taxon>
        <taxon>Ascomycota</taxon>
        <taxon>Pezizomycotina</taxon>
        <taxon>Sordariomycetes</taxon>
        <taxon>Sordariomycetidae</taxon>
        <taxon>Diaporthales</taxon>
        <taxon>Diaporthaceae</taxon>
        <taxon>Diaporthe</taxon>
    </lineage>
</organism>
<gene>
    <name evidence="4" type="ORF">Daus18300_000361</name>
</gene>
<dbReference type="EMBL" id="JAWRVE010000002">
    <property type="protein sequence ID" value="KAL1883303.1"/>
    <property type="molecule type" value="Genomic_DNA"/>
</dbReference>
<dbReference type="InterPro" id="IPR000073">
    <property type="entry name" value="AB_hydrolase_1"/>
</dbReference>
<comment type="similarity">
    <text evidence="2">Belongs to the AB hydrolase superfamily. Epoxide hydrolase family.</text>
</comment>
<evidence type="ECO:0000259" key="3">
    <source>
        <dbReference type="Pfam" id="PF00561"/>
    </source>
</evidence>
<dbReference type="InterPro" id="IPR000639">
    <property type="entry name" value="Epox_hydrolase-like"/>
</dbReference>
<dbReference type="PRINTS" id="PR00412">
    <property type="entry name" value="EPOXHYDRLASE"/>
</dbReference>
<evidence type="ECO:0000313" key="5">
    <source>
        <dbReference type="Proteomes" id="UP001583177"/>
    </source>
</evidence>
<dbReference type="Proteomes" id="UP001583177">
    <property type="component" value="Unassembled WGS sequence"/>
</dbReference>
<name>A0ABR3Y647_9PEZI</name>
<evidence type="ECO:0000313" key="4">
    <source>
        <dbReference type="EMBL" id="KAL1883303.1"/>
    </source>
</evidence>
<keyword evidence="5" id="KW-1185">Reference proteome</keyword>
<feature type="domain" description="AB hydrolase-1" evidence="3">
    <location>
        <begin position="38"/>
        <end position="156"/>
    </location>
</feature>
<proteinExistence type="inferred from homology"/>
<protein>
    <recommendedName>
        <fullName evidence="3">AB hydrolase-1 domain-containing protein</fullName>
    </recommendedName>
</protein>
<dbReference type="Gene3D" id="3.40.50.1820">
    <property type="entry name" value="alpha/beta hydrolase"/>
    <property type="match status" value="1"/>
</dbReference>
<keyword evidence="1" id="KW-0378">Hydrolase</keyword>
<accession>A0ABR3Y647</accession>
<evidence type="ECO:0000256" key="2">
    <source>
        <dbReference type="ARBA" id="ARBA00038334"/>
    </source>
</evidence>
<dbReference type="InterPro" id="IPR029058">
    <property type="entry name" value="AB_hydrolase_fold"/>
</dbReference>
<sequence>MEVATVADLGFEYHNATLNGVNYNYILSEPASGNVAGTIFLIHGWPDVSLGWRHQIPFLVSKGLRVVALDMMGYGGTDAPEDLSFYTFKRAADDIAALASQLGVSRIILGGHDWGGATVYRVALWQPELIAAFFVISTPFAAPRTTYVDQATALPTLHYQLQFRTDAVQDYIGAPDAQNATRVRQVLNTIYGVTLADGEWAFNSTGDGFDFALLDGVAEDTPLLTTEELDFYVDNYVADPFNRTLNWYRTGELNWNDELALVPGDAAYTAKFAQPALYIGGTQDSALPPVLSTGMELYFDSLSRGEADGGHWVMWEKADEVNSFVGNWLTSSVLGNATIGLNLTSLGAGSALAIR</sequence>
<dbReference type="SUPFAM" id="SSF53474">
    <property type="entry name" value="alpha/beta-Hydrolases"/>
    <property type="match status" value="1"/>
</dbReference>